<dbReference type="GO" id="GO:0008887">
    <property type="term" value="F:glycerate kinase activity"/>
    <property type="evidence" value="ECO:0007669"/>
    <property type="project" value="UniProtKB-EC"/>
</dbReference>
<evidence type="ECO:0000313" key="5">
    <source>
        <dbReference type="EMBL" id="MDM8266797.1"/>
    </source>
</evidence>
<name>A0ABT7UZ13_9LACO</name>
<dbReference type="InterPro" id="IPR018197">
    <property type="entry name" value="Glycerate_kinase_RE-like"/>
</dbReference>
<dbReference type="InterPro" id="IPR004381">
    <property type="entry name" value="Glycerate_kinase"/>
</dbReference>
<protein>
    <submittedName>
        <fullName evidence="5">Glycerate kinase</fullName>
        <ecNumber evidence="5">2.7.1.31</ecNumber>
    </submittedName>
</protein>
<sequence length="379" mass="38508">MKFVIAPDSFKGSLTAKEAAVAMATGIRRVFPHADYQLVPMADGGEGTVQALVDATGGQTIQATVHDPFDRPAVASYGLLGDGKTAVIEMAAASGLQFVNDQNRNPLVTSTYGTGELILDAISRGVKQIIIGLGGSATVDGGAGMAQALGVKLLDAAGDELPHGGGALGRLARVDTSKLAPGLSRVKILLASDVTNPLTGEQGAARVFGPQKGATPEMVATLDKNLGHFSAVVKRDCGFSPANVAGAGAAGGLGFGLLAFTAAEIHQGVDLVLRFTDFARQVAGADFVFTGEGQIDFQTQFGKTPLGVSRLARRVVPGVPVIALAGSIGQGVAALNDDFTAIFATPTGAKGLSQAIVDASEDIAQTAESAARLIKGCRK</sequence>
<dbReference type="EMBL" id="JAUDDW010000023">
    <property type="protein sequence ID" value="MDM8266797.1"/>
    <property type="molecule type" value="Genomic_DNA"/>
</dbReference>
<dbReference type="RefSeq" id="WP_289586293.1">
    <property type="nucleotide sequence ID" value="NZ_JAUDDW010000023.1"/>
</dbReference>
<evidence type="ECO:0000256" key="4">
    <source>
        <dbReference type="PIRNR" id="PIRNR006078"/>
    </source>
</evidence>
<gene>
    <name evidence="5" type="ORF">QUW44_06430</name>
</gene>
<keyword evidence="3 4" id="KW-0418">Kinase</keyword>
<evidence type="ECO:0000256" key="3">
    <source>
        <dbReference type="ARBA" id="ARBA00022777"/>
    </source>
</evidence>
<dbReference type="Pfam" id="PF02595">
    <property type="entry name" value="Gly_kinase"/>
    <property type="match status" value="1"/>
</dbReference>
<dbReference type="Proteomes" id="UP001529343">
    <property type="component" value="Unassembled WGS sequence"/>
</dbReference>
<dbReference type="InterPro" id="IPR018193">
    <property type="entry name" value="Glyc_kinase_flavodox-like_fold"/>
</dbReference>
<keyword evidence="2 4" id="KW-0808">Transferase</keyword>
<evidence type="ECO:0000256" key="1">
    <source>
        <dbReference type="ARBA" id="ARBA00006284"/>
    </source>
</evidence>
<dbReference type="PIRSF" id="PIRSF006078">
    <property type="entry name" value="GlxK"/>
    <property type="match status" value="1"/>
</dbReference>
<dbReference type="NCBIfam" id="TIGR00045">
    <property type="entry name" value="glycerate kinase"/>
    <property type="match status" value="1"/>
</dbReference>
<dbReference type="Gene3D" id="3.40.50.10350">
    <property type="entry name" value="Glycerate kinase, domain 1"/>
    <property type="match status" value="1"/>
</dbReference>
<dbReference type="Gene3D" id="3.90.1510.10">
    <property type="entry name" value="Glycerate kinase, domain 2"/>
    <property type="match status" value="1"/>
</dbReference>
<dbReference type="InterPro" id="IPR036129">
    <property type="entry name" value="Glycerate_kinase_sf"/>
</dbReference>
<evidence type="ECO:0000256" key="2">
    <source>
        <dbReference type="ARBA" id="ARBA00022679"/>
    </source>
</evidence>
<keyword evidence="6" id="KW-1185">Reference proteome</keyword>
<dbReference type="SUPFAM" id="SSF110738">
    <property type="entry name" value="Glycerate kinase I"/>
    <property type="match status" value="1"/>
</dbReference>
<comment type="similarity">
    <text evidence="1 4">Belongs to the glycerate kinase type-1 family.</text>
</comment>
<evidence type="ECO:0000313" key="6">
    <source>
        <dbReference type="Proteomes" id="UP001529343"/>
    </source>
</evidence>
<accession>A0ABT7UZ13</accession>
<dbReference type="PANTHER" id="PTHR21599">
    <property type="entry name" value="GLYCERATE KINASE"/>
    <property type="match status" value="1"/>
</dbReference>
<comment type="caution">
    <text evidence="5">The sequence shown here is derived from an EMBL/GenBank/DDBJ whole genome shotgun (WGS) entry which is preliminary data.</text>
</comment>
<proteinExistence type="inferred from homology"/>
<dbReference type="EC" id="2.7.1.31" evidence="5"/>
<reference evidence="6" key="1">
    <citation type="submission" date="2023-06" db="EMBL/GenBank/DDBJ databases">
        <title>Identification and characterization of horizontal gene transfer across gut microbiota members of farm animals based on homology search.</title>
        <authorList>
            <person name="Zeman M."/>
            <person name="Kubasova T."/>
            <person name="Jahodarova E."/>
            <person name="Nykrynova M."/>
            <person name="Rychlik I."/>
        </authorList>
    </citation>
    <scope>NUCLEOTIDE SEQUENCE [LARGE SCALE GENOMIC DNA]</scope>
    <source>
        <strain evidence="6">161_Gplus</strain>
    </source>
</reference>
<reference evidence="5 6" key="2">
    <citation type="submission" date="2023-06" db="EMBL/GenBank/DDBJ databases">
        <authorList>
            <person name="Zeman M."/>
            <person name="Kubasova T."/>
            <person name="Jahodarova E."/>
            <person name="Nykrynova M."/>
            <person name="Rychlik I."/>
        </authorList>
    </citation>
    <scope>NUCLEOTIDE SEQUENCE [LARGE SCALE GENOMIC DNA]</scope>
    <source>
        <strain evidence="5 6">161_Gplus</strain>
    </source>
</reference>
<dbReference type="PANTHER" id="PTHR21599:SF0">
    <property type="entry name" value="GLYCERATE KINASE"/>
    <property type="match status" value="1"/>
</dbReference>
<organism evidence="5 6">
    <name type="scientific">Limosilactobacillus pontis</name>
    <dbReference type="NCBI Taxonomy" id="35787"/>
    <lineage>
        <taxon>Bacteria</taxon>
        <taxon>Bacillati</taxon>
        <taxon>Bacillota</taxon>
        <taxon>Bacilli</taxon>
        <taxon>Lactobacillales</taxon>
        <taxon>Lactobacillaceae</taxon>
        <taxon>Limosilactobacillus</taxon>
    </lineage>
</organism>